<accession>A0ABQ7BDV5</accession>
<name>A0ABQ7BDV5_BRACR</name>
<dbReference type="Proteomes" id="UP000266723">
    <property type="component" value="Unassembled WGS sequence"/>
</dbReference>
<protein>
    <submittedName>
        <fullName evidence="1">Uncharacterized protein</fullName>
    </submittedName>
</protein>
<evidence type="ECO:0000313" key="2">
    <source>
        <dbReference type="Proteomes" id="UP000266723"/>
    </source>
</evidence>
<comment type="caution">
    <text evidence="1">The sequence shown here is derived from an EMBL/GenBank/DDBJ whole genome shotgun (WGS) entry which is preliminary data.</text>
</comment>
<organism evidence="1 2">
    <name type="scientific">Brassica cretica</name>
    <name type="common">Mustard</name>
    <dbReference type="NCBI Taxonomy" id="69181"/>
    <lineage>
        <taxon>Eukaryota</taxon>
        <taxon>Viridiplantae</taxon>
        <taxon>Streptophyta</taxon>
        <taxon>Embryophyta</taxon>
        <taxon>Tracheophyta</taxon>
        <taxon>Spermatophyta</taxon>
        <taxon>Magnoliopsida</taxon>
        <taxon>eudicotyledons</taxon>
        <taxon>Gunneridae</taxon>
        <taxon>Pentapetalae</taxon>
        <taxon>rosids</taxon>
        <taxon>malvids</taxon>
        <taxon>Brassicales</taxon>
        <taxon>Brassicaceae</taxon>
        <taxon>Brassiceae</taxon>
        <taxon>Brassica</taxon>
    </lineage>
</organism>
<evidence type="ECO:0000313" key="1">
    <source>
        <dbReference type="EMBL" id="KAF3530482.1"/>
    </source>
</evidence>
<dbReference type="EMBL" id="QGKV02001507">
    <property type="protein sequence ID" value="KAF3530482.1"/>
    <property type="molecule type" value="Genomic_DNA"/>
</dbReference>
<reference evidence="1 2" key="1">
    <citation type="journal article" date="2020" name="BMC Genomics">
        <title>Intraspecific diversification of the crop wild relative Brassica cretica Lam. using demographic model selection.</title>
        <authorList>
            <person name="Kioukis A."/>
            <person name="Michalopoulou V.A."/>
            <person name="Briers L."/>
            <person name="Pirintsos S."/>
            <person name="Studholme D.J."/>
            <person name="Pavlidis P."/>
            <person name="Sarris P.F."/>
        </authorList>
    </citation>
    <scope>NUCLEOTIDE SEQUENCE [LARGE SCALE GENOMIC DNA]</scope>
    <source>
        <strain evidence="2">cv. PFS-1207/04</strain>
    </source>
</reference>
<gene>
    <name evidence="1" type="ORF">DY000_02042626</name>
</gene>
<sequence>MTVHIPQLLLHPKTILLKLIKQPLVPPVLRLQRDMVLKIENTMVMEMRSMLSTEHGYGVKVVFSVFLWHGLLVKKESTSGALVAD</sequence>
<proteinExistence type="predicted"/>
<keyword evidence="2" id="KW-1185">Reference proteome</keyword>